<feature type="region of interest" description="Disordered" evidence="1">
    <location>
        <begin position="1"/>
        <end position="21"/>
    </location>
</feature>
<dbReference type="GO" id="GO:0005524">
    <property type="term" value="F:ATP binding"/>
    <property type="evidence" value="ECO:0007669"/>
    <property type="project" value="InterPro"/>
</dbReference>
<name>A0A2W5TEE3_9BACT</name>
<dbReference type="InterPro" id="IPR003593">
    <property type="entry name" value="AAA+_ATPase"/>
</dbReference>
<evidence type="ECO:0000259" key="2">
    <source>
        <dbReference type="SMART" id="SM00382"/>
    </source>
</evidence>
<dbReference type="SUPFAM" id="SSF52540">
    <property type="entry name" value="P-loop containing nucleoside triphosphate hydrolases"/>
    <property type="match status" value="1"/>
</dbReference>
<dbReference type="Gene3D" id="3.40.50.300">
    <property type="entry name" value="P-loop containing nucleotide triphosphate hydrolases"/>
    <property type="match status" value="1"/>
</dbReference>
<dbReference type="Pfam" id="PF00004">
    <property type="entry name" value="AAA"/>
    <property type="match status" value="1"/>
</dbReference>
<dbReference type="Proteomes" id="UP000249061">
    <property type="component" value="Unassembled WGS sequence"/>
</dbReference>
<dbReference type="AlphaFoldDB" id="A0A2W5TEE3"/>
<dbReference type="InterPro" id="IPR027417">
    <property type="entry name" value="P-loop_NTPase"/>
</dbReference>
<reference evidence="3 4" key="1">
    <citation type="submission" date="2017-08" db="EMBL/GenBank/DDBJ databases">
        <title>Infants hospitalized years apart are colonized by the same room-sourced microbial strains.</title>
        <authorList>
            <person name="Brooks B."/>
            <person name="Olm M.R."/>
            <person name="Firek B.A."/>
            <person name="Baker R."/>
            <person name="Thomas B.C."/>
            <person name="Morowitz M.J."/>
            <person name="Banfield J.F."/>
        </authorList>
    </citation>
    <scope>NUCLEOTIDE SEQUENCE [LARGE SCALE GENOMIC DNA]</scope>
    <source>
        <strain evidence="3">S2_003_000_R2_14</strain>
    </source>
</reference>
<protein>
    <submittedName>
        <fullName evidence="3">AAA family ATPase</fullName>
    </submittedName>
</protein>
<evidence type="ECO:0000313" key="3">
    <source>
        <dbReference type="EMBL" id="PZR13899.1"/>
    </source>
</evidence>
<proteinExistence type="predicted"/>
<comment type="caution">
    <text evidence="3">The sequence shown here is derived from an EMBL/GenBank/DDBJ whole genome shotgun (WGS) entry which is preliminary data.</text>
</comment>
<dbReference type="GO" id="GO:0016887">
    <property type="term" value="F:ATP hydrolysis activity"/>
    <property type="evidence" value="ECO:0007669"/>
    <property type="project" value="InterPro"/>
</dbReference>
<sequence length="447" mass="50209">MSNRPTNTHESENPFSLENPGILDLAPAQPTSIDDTGLKLGLLADIALKFFYYQGMATGAEVADQLRLPWTGVVEHVVDHLATEKLVDLRGGKGFGRVSVDFQLTDKGREYARDALNRTTYVGPAPVPIEQYNSLIQQQTRETPTVSRKQLELALSHLVVPENIVDKLGPAVNSGRSLFLFGPPGNGKTSLAEAISAMFGGEAFIPHCLEIDGQIVKVFDRLVHHPVPLELGRDAQGRRATFEMDNRWQLCRRPAVIVGGELTLETLDLIYSDTARFYEAPFQVKANGGMLLIDDFGRQKVHPTDLLNRWIVPLEKRVDFLTLHTGKKFEIPFDQLIVFSTNLDPKELVDEAFLRRIKYKIEVGNPDEKQYRTIFKRVCEASGIPYVEQAVNYLLEHTYKPRNLSLRSCHPRDLVQLVKDAARYKGQPPALSRELLDLAVEVFLVDV</sequence>
<organism evidence="3 4">
    <name type="scientific">Archangium gephyra</name>
    <dbReference type="NCBI Taxonomy" id="48"/>
    <lineage>
        <taxon>Bacteria</taxon>
        <taxon>Pseudomonadati</taxon>
        <taxon>Myxococcota</taxon>
        <taxon>Myxococcia</taxon>
        <taxon>Myxococcales</taxon>
        <taxon>Cystobacterineae</taxon>
        <taxon>Archangiaceae</taxon>
        <taxon>Archangium</taxon>
    </lineage>
</organism>
<accession>A0A2W5TEE3</accession>
<evidence type="ECO:0000313" key="4">
    <source>
        <dbReference type="Proteomes" id="UP000249061"/>
    </source>
</evidence>
<feature type="domain" description="AAA+ ATPase" evidence="2">
    <location>
        <begin position="174"/>
        <end position="367"/>
    </location>
</feature>
<gene>
    <name evidence="3" type="ORF">DI536_11250</name>
</gene>
<dbReference type="InterPro" id="IPR003959">
    <property type="entry name" value="ATPase_AAA_core"/>
</dbReference>
<dbReference type="SMART" id="SM00382">
    <property type="entry name" value="AAA"/>
    <property type="match status" value="1"/>
</dbReference>
<dbReference type="EMBL" id="QFQP01000008">
    <property type="protein sequence ID" value="PZR13899.1"/>
    <property type="molecule type" value="Genomic_DNA"/>
</dbReference>
<evidence type="ECO:0000256" key="1">
    <source>
        <dbReference type="SAM" id="MobiDB-lite"/>
    </source>
</evidence>